<evidence type="ECO:0000256" key="2">
    <source>
        <dbReference type="ARBA" id="ARBA00004382"/>
    </source>
</evidence>
<keyword evidence="6 10" id="KW-0735">Signal-anchor</keyword>
<comment type="caution">
    <text evidence="11">The sequence shown here is derived from an EMBL/GenBank/DDBJ whole genome shotgun (WGS) entry which is preliminary data.</text>
</comment>
<keyword evidence="7 10" id="KW-1133">Transmembrane helix</keyword>
<feature type="topological domain" description="Periplasmic" evidence="10">
    <location>
        <begin position="36"/>
        <end position="201"/>
    </location>
</feature>
<accession>A0ABT2LGF1</accession>
<comment type="subcellular location">
    <subcellularLocation>
        <location evidence="2 10">Cell inner membrane</location>
        <topology evidence="2 10">Single-pass type II membrane protein</topology>
        <orientation evidence="2 10">Periplasmic side</orientation>
    </subcellularLocation>
</comment>
<dbReference type="InterPro" id="IPR007533">
    <property type="entry name" value="Cyt_c_oxidase_assmbl_CtaG"/>
</dbReference>
<keyword evidence="12" id="KW-1185">Reference proteome</keyword>
<comment type="function">
    <text evidence="1 10">Exerts its effect at some terminal stage of cytochrome c oxidase synthesis, probably by being involved in the insertion of the copper B into subunit I.</text>
</comment>
<dbReference type="NCBIfam" id="NF003465">
    <property type="entry name" value="PRK05089.1"/>
    <property type="match status" value="1"/>
</dbReference>
<evidence type="ECO:0000256" key="10">
    <source>
        <dbReference type="HAMAP-Rule" id="MF_00155"/>
    </source>
</evidence>
<feature type="topological domain" description="Cytoplasmic" evidence="10">
    <location>
        <begin position="1"/>
        <end position="12"/>
    </location>
</feature>
<keyword evidence="8 10" id="KW-0186">Copper</keyword>
<evidence type="ECO:0000256" key="8">
    <source>
        <dbReference type="ARBA" id="ARBA00023008"/>
    </source>
</evidence>
<dbReference type="Pfam" id="PF04442">
    <property type="entry name" value="CtaG_Cox11"/>
    <property type="match status" value="1"/>
</dbReference>
<organism evidence="11 12">
    <name type="scientific">Chelativorans salis</name>
    <dbReference type="NCBI Taxonomy" id="2978478"/>
    <lineage>
        <taxon>Bacteria</taxon>
        <taxon>Pseudomonadati</taxon>
        <taxon>Pseudomonadota</taxon>
        <taxon>Alphaproteobacteria</taxon>
        <taxon>Hyphomicrobiales</taxon>
        <taxon>Phyllobacteriaceae</taxon>
        <taxon>Chelativorans</taxon>
    </lineage>
</organism>
<dbReference type="Gene3D" id="2.60.370.10">
    <property type="entry name" value="Ctag/Cox11"/>
    <property type="match status" value="1"/>
</dbReference>
<sequence length="201" mass="22291">MSTTASDSARNRRNRGVAVLCVGVFAGMVGLSYAAVPLYQLFCQVTGYGGTTQRAEQYSDTILDREITVRFDANTNGALPWEFKPKQRQVTLKIGETVEIAYMARNLSSKSTTGTATFNVAPGLAGAYFNKVECFCFTEQELQPGQSYEMPVQFFVDPEIVNVPELKDLKVITLSYTFYPLPQESVEAPRPEEVKNQKTEG</sequence>
<proteinExistence type="inferred from homology"/>
<evidence type="ECO:0000313" key="12">
    <source>
        <dbReference type="Proteomes" id="UP001320831"/>
    </source>
</evidence>
<reference evidence="11 12" key="1">
    <citation type="submission" date="2022-09" db="EMBL/GenBank/DDBJ databases">
        <title>Chelativorans salina sp. nov., a novel slightly halophilic bacterium isolated from a saline lake sediment enrichment.</title>
        <authorList>
            <person name="Gao L."/>
            <person name="Fang B.-Z."/>
            <person name="Li W.-J."/>
        </authorList>
    </citation>
    <scope>NUCLEOTIDE SEQUENCE [LARGE SCALE GENOMIC DNA]</scope>
    <source>
        <strain evidence="11 12">EGI FJ00035</strain>
    </source>
</reference>
<gene>
    <name evidence="10" type="primary">ctaG</name>
    <name evidence="11" type="ORF">N5A92_00725</name>
</gene>
<comment type="similarity">
    <text evidence="3 10">Belongs to the COX11/CtaG family.</text>
</comment>
<evidence type="ECO:0000256" key="6">
    <source>
        <dbReference type="ARBA" id="ARBA00022968"/>
    </source>
</evidence>
<dbReference type="EMBL" id="JAOCZP010000001">
    <property type="protein sequence ID" value="MCT7373570.1"/>
    <property type="molecule type" value="Genomic_DNA"/>
</dbReference>
<evidence type="ECO:0000256" key="7">
    <source>
        <dbReference type="ARBA" id="ARBA00022989"/>
    </source>
</evidence>
<dbReference type="PANTHER" id="PTHR21320">
    <property type="entry name" value="CYTOCHROME C OXIDASE ASSEMBLY PROTEIN COX11-RELATED"/>
    <property type="match status" value="1"/>
</dbReference>
<dbReference type="Proteomes" id="UP001320831">
    <property type="component" value="Unassembled WGS sequence"/>
</dbReference>
<keyword evidence="9 10" id="KW-0472">Membrane</keyword>
<protein>
    <recommendedName>
        <fullName evidence="4 10">Cytochrome c oxidase assembly protein CtaG</fullName>
    </recommendedName>
</protein>
<evidence type="ECO:0000256" key="1">
    <source>
        <dbReference type="ARBA" id="ARBA00004007"/>
    </source>
</evidence>
<evidence type="ECO:0000313" key="11">
    <source>
        <dbReference type="EMBL" id="MCT7373570.1"/>
    </source>
</evidence>
<dbReference type="PIRSF" id="PIRSF005413">
    <property type="entry name" value="COX11"/>
    <property type="match status" value="1"/>
</dbReference>
<dbReference type="SUPFAM" id="SSF110111">
    <property type="entry name" value="Ctag/Cox11"/>
    <property type="match status" value="1"/>
</dbReference>
<evidence type="ECO:0000256" key="3">
    <source>
        <dbReference type="ARBA" id="ARBA00009620"/>
    </source>
</evidence>
<evidence type="ECO:0000256" key="5">
    <source>
        <dbReference type="ARBA" id="ARBA00022692"/>
    </source>
</evidence>
<keyword evidence="10" id="KW-0997">Cell inner membrane</keyword>
<evidence type="ECO:0000256" key="4">
    <source>
        <dbReference type="ARBA" id="ARBA00015384"/>
    </source>
</evidence>
<dbReference type="RefSeq" id="WP_260899891.1">
    <property type="nucleotide sequence ID" value="NZ_JAOCZP010000001.1"/>
</dbReference>
<name>A0ABT2LGF1_9HYPH</name>
<evidence type="ECO:0000256" key="9">
    <source>
        <dbReference type="ARBA" id="ARBA00023136"/>
    </source>
</evidence>
<keyword evidence="10" id="KW-1003">Cell membrane</keyword>
<dbReference type="PANTHER" id="PTHR21320:SF3">
    <property type="entry name" value="CYTOCHROME C OXIDASE ASSEMBLY PROTEIN COX11, MITOCHONDRIAL-RELATED"/>
    <property type="match status" value="1"/>
</dbReference>
<keyword evidence="5 10" id="KW-0812">Transmembrane</keyword>
<dbReference type="HAMAP" id="MF_00155">
    <property type="entry name" value="CtaG"/>
    <property type="match status" value="1"/>
</dbReference>
<dbReference type="InterPro" id="IPR023471">
    <property type="entry name" value="CtaG/Cox11_dom_sf"/>
</dbReference>